<dbReference type="Pfam" id="PF03323">
    <property type="entry name" value="GerA"/>
    <property type="match status" value="1"/>
</dbReference>
<protein>
    <submittedName>
        <fullName evidence="4">Spore germination protein KA</fullName>
    </submittedName>
</protein>
<dbReference type="PIRSF" id="PIRSF005690">
    <property type="entry name" value="GerBA"/>
    <property type="match status" value="1"/>
</dbReference>
<dbReference type="Proteomes" id="UP000198304">
    <property type="component" value="Unassembled WGS sequence"/>
</dbReference>
<keyword evidence="5" id="KW-1185">Reference proteome</keyword>
<dbReference type="InterPro" id="IPR050768">
    <property type="entry name" value="UPF0353/GerABKA_families"/>
</dbReference>
<reference evidence="4 5" key="1">
    <citation type="submission" date="2017-06" db="EMBL/GenBank/DDBJ databases">
        <authorList>
            <person name="Kim H.J."/>
            <person name="Triplett B.A."/>
        </authorList>
    </citation>
    <scope>NUCLEOTIDE SEQUENCE [LARGE SCALE GENOMIC DNA]</scope>
    <source>
        <strain evidence="4 5">SCA</strain>
    </source>
</reference>
<dbReference type="AlphaFoldDB" id="A0A238ZY01"/>
<gene>
    <name evidence="4" type="ORF">SAMN05446037_1001176</name>
</gene>
<keyword evidence="3" id="KW-1133">Transmembrane helix</keyword>
<dbReference type="EMBL" id="FZOJ01000001">
    <property type="protein sequence ID" value="SNR87664.1"/>
    <property type="molecule type" value="Genomic_DNA"/>
</dbReference>
<name>A0A238ZY01_9FIRM</name>
<evidence type="ECO:0000256" key="2">
    <source>
        <dbReference type="ARBA" id="ARBA00023136"/>
    </source>
</evidence>
<comment type="similarity">
    <text evidence="1">Belongs to the GerABKA family.</text>
</comment>
<feature type="transmembrane region" description="Helical" evidence="3">
    <location>
        <begin position="339"/>
        <end position="358"/>
    </location>
</feature>
<feature type="transmembrane region" description="Helical" evidence="3">
    <location>
        <begin position="426"/>
        <end position="447"/>
    </location>
</feature>
<keyword evidence="2 3" id="KW-0472">Membrane</keyword>
<proteinExistence type="inferred from homology"/>
<dbReference type="PANTHER" id="PTHR22550">
    <property type="entry name" value="SPORE GERMINATION PROTEIN"/>
    <property type="match status" value="1"/>
</dbReference>
<keyword evidence="3" id="KW-0812">Transmembrane</keyword>
<organism evidence="4 5">
    <name type="scientific">Anaerovirgula multivorans</name>
    <dbReference type="NCBI Taxonomy" id="312168"/>
    <lineage>
        <taxon>Bacteria</taxon>
        <taxon>Bacillati</taxon>
        <taxon>Bacillota</taxon>
        <taxon>Clostridia</taxon>
        <taxon>Peptostreptococcales</taxon>
        <taxon>Natronincolaceae</taxon>
        <taxon>Anaerovirgula</taxon>
    </lineage>
</organism>
<dbReference type="GO" id="GO:0009847">
    <property type="term" value="P:spore germination"/>
    <property type="evidence" value="ECO:0007669"/>
    <property type="project" value="InterPro"/>
</dbReference>
<dbReference type="InterPro" id="IPR004995">
    <property type="entry name" value="Spore_Ger"/>
</dbReference>
<sequence length="549" mass="61891">MKKFRRTKKPIRIGSNFNRKEEKKNNRLQSVFEEIEIKSEKSLEKCLLSDKLEDNYESISSIFNNCYGVILRKFTIGEKQVESFIVYIDGMVNRDDINQNVLKSLMTDIKNTDYEKESYQENLLSLVMNSLISVSEVIPVYSIKEAVKFILKGYCVIFIDENNGALAMNTVGGDARKVSEPLVETVLRGPMEAFVEDINVNTTLIRRRIKTPDLKIEKFNLGRLSQTEVVMCYIEGIAAEDVLSEIRQRLSRIDTDVIIEGGEIEFFTEDNWLSPFPLSEVTERPDSSAASLAEGRVVIIADGSPFVLIVPVTFSYFFTAPEDYYNKFFSSSFVRLLRYFAFFITLTLPPLYVAITTYHHEMIPSILLISIANARAEIPFPAVVEAFFMEITFEIIREAGARLPISIGQSLSIVGALVIGNTAIQAGLVSPGMVIVVAITAISSFLIPKINSYRAISVLRFPMLLLASTMGVFGIIAGVLTLLIHLASLRSFGVPFLSPFTPISLEDWKDTFIMLPKWLIHKRPTFLQHNNQVRTERGLAPKPPNKDNE</sequence>
<dbReference type="OrthoDB" id="1726708at2"/>
<feature type="transmembrane region" description="Helical" evidence="3">
    <location>
        <begin position="297"/>
        <end position="319"/>
    </location>
</feature>
<feature type="transmembrane region" description="Helical" evidence="3">
    <location>
        <begin position="459"/>
        <end position="487"/>
    </location>
</feature>
<dbReference type="GO" id="GO:0016020">
    <property type="term" value="C:membrane"/>
    <property type="evidence" value="ECO:0007669"/>
    <property type="project" value="InterPro"/>
</dbReference>
<evidence type="ECO:0000256" key="3">
    <source>
        <dbReference type="SAM" id="Phobius"/>
    </source>
</evidence>
<accession>A0A238ZY01</accession>
<evidence type="ECO:0000313" key="4">
    <source>
        <dbReference type="EMBL" id="SNR87664.1"/>
    </source>
</evidence>
<evidence type="ECO:0000313" key="5">
    <source>
        <dbReference type="Proteomes" id="UP000198304"/>
    </source>
</evidence>
<evidence type="ECO:0000256" key="1">
    <source>
        <dbReference type="ARBA" id="ARBA00005278"/>
    </source>
</evidence>
<dbReference type="RefSeq" id="WP_089280967.1">
    <property type="nucleotide sequence ID" value="NZ_FZOJ01000001.1"/>
</dbReference>
<dbReference type="PANTHER" id="PTHR22550:SF5">
    <property type="entry name" value="LEUCINE ZIPPER PROTEIN 4"/>
    <property type="match status" value="1"/>
</dbReference>